<evidence type="ECO:0000313" key="2">
    <source>
        <dbReference type="Proteomes" id="UP001586593"/>
    </source>
</evidence>
<dbReference type="EMBL" id="JAZHXJ010001180">
    <property type="protein sequence ID" value="KAL1845245.1"/>
    <property type="molecule type" value="Genomic_DNA"/>
</dbReference>
<keyword evidence="2" id="KW-1185">Reference proteome</keyword>
<accession>A0ABR3VUA0</accession>
<evidence type="ECO:0000313" key="1">
    <source>
        <dbReference type="EMBL" id="KAL1845245.1"/>
    </source>
</evidence>
<proteinExistence type="predicted"/>
<gene>
    <name evidence="1" type="ORF">VTK73DRAFT_819</name>
</gene>
<reference evidence="1 2" key="1">
    <citation type="journal article" date="2024" name="Commun. Biol.">
        <title>Comparative genomic analysis of thermophilic fungi reveals convergent evolutionary adaptations and gene losses.</title>
        <authorList>
            <person name="Steindorff A.S."/>
            <person name="Aguilar-Pontes M.V."/>
            <person name="Robinson A.J."/>
            <person name="Andreopoulos B."/>
            <person name="LaButti K."/>
            <person name="Kuo A."/>
            <person name="Mondo S."/>
            <person name="Riley R."/>
            <person name="Otillar R."/>
            <person name="Haridas S."/>
            <person name="Lipzen A."/>
            <person name="Grimwood J."/>
            <person name="Schmutz J."/>
            <person name="Clum A."/>
            <person name="Reid I.D."/>
            <person name="Moisan M.C."/>
            <person name="Butler G."/>
            <person name="Nguyen T.T.M."/>
            <person name="Dewar K."/>
            <person name="Conant G."/>
            <person name="Drula E."/>
            <person name="Henrissat B."/>
            <person name="Hansel C."/>
            <person name="Singer S."/>
            <person name="Hutchinson M.I."/>
            <person name="de Vries R.P."/>
            <person name="Natvig D.O."/>
            <person name="Powell A.J."/>
            <person name="Tsang A."/>
            <person name="Grigoriev I.V."/>
        </authorList>
    </citation>
    <scope>NUCLEOTIDE SEQUENCE [LARGE SCALE GENOMIC DNA]</scope>
    <source>
        <strain evidence="1 2">ATCC 24622</strain>
    </source>
</reference>
<comment type="caution">
    <text evidence="1">The sequence shown here is derived from an EMBL/GenBank/DDBJ whole genome shotgun (WGS) entry which is preliminary data.</text>
</comment>
<protein>
    <submittedName>
        <fullName evidence="1">Uncharacterized protein</fullName>
    </submittedName>
</protein>
<organism evidence="1 2">
    <name type="scientific">Phialemonium thermophilum</name>
    <dbReference type="NCBI Taxonomy" id="223376"/>
    <lineage>
        <taxon>Eukaryota</taxon>
        <taxon>Fungi</taxon>
        <taxon>Dikarya</taxon>
        <taxon>Ascomycota</taxon>
        <taxon>Pezizomycotina</taxon>
        <taxon>Sordariomycetes</taxon>
        <taxon>Sordariomycetidae</taxon>
        <taxon>Cephalothecales</taxon>
        <taxon>Cephalothecaceae</taxon>
        <taxon>Phialemonium</taxon>
    </lineage>
</organism>
<sequence>MFSEEVVRLRAEYQRKRQASNLFPPAGRPVLDSDILPGTPPSVRYWYGTDDTKPPEGYVRLFDLPGTLSGDILHLERGLPPAAQGYCEIEGDLIRPLDRCPDLPRPAEDDVEDVRDLVARRLPLVEVDPSRHFVKKGKYRSEVENLLACQGGSCPGEMLSEHLVRLLGRSADGMLVFEKLARPWPILARTSALAVYKT</sequence>
<dbReference type="Proteomes" id="UP001586593">
    <property type="component" value="Unassembled WGS sequence"/>
</dbReference>
<name>A0ABR3VUA0_9PEZI</name>